<keyword evidence="3" id="KW-1185">Reference proteome</keyword>
<dbReference type="SUPFAM" id="SSF48403">
    <property type="entry name" value="Ankyrin repeat"/>
    <property type="match status" value="1"/>
</dbReference>
<dbReference type="EMBL" id="CP119922">
    <property type="protein sequence ID" value="WFD17298.1"/>
    <property type="molecule type" value="Genomic_DNA"/>
</dbReference>
<evidence type="ECO:0000313" key="2">
    <source>
        <dbReference type="EMBL" id="WFD17298.1"/>
    </source>
</evidence>
<dbReference type="PANTHER" id="PTHR24121">
    <property type="entry name" value="NO MECHANORECEPTOR POTENTIAL C, ISOFORM D-RELATED"/>
    <property type="match status" value="1"/>
</dbReference>
<dbReference type="AlphaFoldDB" id="A0AAJ5Z5N6"/>
<gene>
    <name evidence="2" type="ORF">MARU1_003348</name>
</gene>
<name>A0AAJ5Z5N6_9BASI</name>
<organism evidence="2 3">
    <name type="scientific">Malassezia arunalokei</name>
    <dbReference type="NCBI Taxonomy" id="1514897"/>
    <lineage>
        <taxon>Eukaryota</taxon>
        <taxon>Fungi</taxon>
        <taxon>Dikarya</taxon>
        <taxon>Basidiomycota</taxon>
        <taxon>Ustilaginomycotina</taxon>
        <taxon>Malasseziomycetes</taxon>
        <taxon>Malasseziales</taxon>
        <taxon>Malasseziaceae</taxon>
        <taxon>Malassezia</taxon>
    </lineage>
</organism>
<dbReference type="Pfam" id="PF12796">
    <property type="entry name" value="Ank_2"/>
    <property type="match status" value="1"/>
</dbReference>
<feature type="repeat" description="ANK" evidence="1">
    <location>
        <begin position="79"/>
        <end position="115"/>
    </location>
</feature>
<dbReference type="Proteomes" id="UP001217582">
    <property type="component" value="Chromosome 7"/>
</dbReference>
<dbReference type="PROSITE" id="PS50297">
    <property type="entry name" value="ANK_REP_REGION"/>
    <property type="match status" value="1"/>
</dbReference>
<dbReference type="InterPro" id="IPR002110">
    <property type="entry name" value="Ankyrin_rpt"/>
</dbReference>
<proteinExistence type="predicted"/>
<sequence length="177" mass="19168">MTDDAGANANKILLHAARTDHLEMLNSVLNAQPPMPYDINCVDGLGNTVLHYACENISTHVLDAILEQEIDVDAQNRIEGDAPLHVACKVENEAARNWLVQQLLDAGATTTTLNRAGLRPVDLIVGARAETPLGKELIQMLTMTQAENALGADDIAYGTYYNDSHSDDDDIEGEVSE</sequence>
<accession>A0AAJ5Z5N6</accession>
<dbReference type="PANTHER" id="PTHR24121:SF23">
    <property type="entry name" value="NO MECHANORECEPTOR POTENTIAL C, ISOFORM H"/>
    <property type="match status" value="1"/>
</dbReference>
<dbReference type="InterPro" id="IPR036770">
    <property type="entry name" value="Ankyrin_rpt-contain_sf"/>
</dbReference>
<protein>
    <submittedName>
        <fullName evidence="2">Uncharacterized protein</fullName>
    </submittedName>
</protein>
<evidence type="ECO:0000256" key="1">
    <source>
        <dbReference type="PROSITE-ProRule" id="PRU00023"/>
    </source>
</evidence>
<evidence type="ECO:0000313" key="3">
    <source>
        <dbReference type="Proteomes" id="UP001217582"/>
    </source>
</evidence>
<dbReference type="SMART" id="SM00248">
    <property type="entry name" value="ANK"/>
    <property type="match status" value="3"/>
</dbReference>
<keyword evidence="1" id="KW-0040">ANK repeat</keyword>
<reference evidence="2 3" key="1">
    <citation type="submission" date="2023-03" db="EMBL/GenBank/DDBJ databases">
        <title>Mating type loci evolution in Malassezia.</title>
        <authorList>
            <person name="Coelho M.A."/>
        </authorList>
    </citation>
    <scope>NUCLEOTIDE SEQUENCE [LARGE SCALE GENOMIC DNA]</scope>
    <source>
        <strain evidence="2 3">CBS 13387</strain>
    </source>
</reference>
<dbReference type="Gene3D" id="1.25.40.20">
    <property type="entry name" value="Ankyrin repeat-containing domain"/>
    <property type="match status" value="1"/>
</dbReference>
<dbReference type="PROSITE" id="PS50088">
    <property type="entry name" value="ANK_REPEAT"/>
    <property type="match status" value="2"/>
</dbReference>
<feature type="repeat" description="ANK" evidence="1">
    <location>
        <begin position="45"/>
        <end position="77"/>
    </location>
</feature>